<dbReference type="CDD" id="cd06583">
    <property type="entry name" value="PGRP"/>
    <property type="match status" value="1"/>
</dbReference>
<dbReference type="SUPFAM" id="SSF47090">
    <property type="entry name" value="PGBD-like"/>
    <property type="match status" value="1"/>
</dbReference>
<dbReference type="SMART" id="SM00644">
    <property type="entry name" value="Ami_2"/>
    <property type="match status" value="1"/>
</dbReference>
<reference evidence="7 8" key="1">
    <citation type="submission" date="2022-04" db="EMBL/GenBank/DDBJ databases">
        <title>Genome draft of Actinomadura sp. ATCC 31491.</title>
        <authorList>
            <person name="Shi X."/>
            <person name="Du Y."/>
        </authorList>
    </citation>
    <scope>NUCLEOTIDE SEQUENCE [LARGE SCALE GENOMIC DNA]</scope>
    <source>
        <strain evidence="7 8">ATCC 31491</strain>
    </source>
</reference>
<dbReference type="EMBL" id="JAKRKC020000001">
    <property type="protein sequence ID" value="MCK2215851.1"/>
    <property type="molecule type" value="Genomic_DNA"/>
</dbReference>
<comment type="similarity">
    <text evidence="2">Belongs to the N-acetylmuramoyl-L-alanine amidase 2 family.</text>
</comment>
<comment type="catalytic activity">
    <reaction evidence="1">
        <text>Hydrolyzes the link between N-acetylmuramoyl residues and L-amino acid residues in certain cell-wall glycopeptides.</text>
        <dbReference type="EC" id="3.5.1.28"/>
    </reaction>
</comment>
<sequence length="268" mass="28687">MPFLTQLADVARRTGSPVTEVAGWRTRGHGPQPEVQGVVCHHTAGPAGGGDYPSLAVVRDGRPGLDGPLSHFGLGRSGRIYVIAAGRCWHNAPSTSPWHDNSSALGIEAENNGTQPWPAAQQESYVRLCAELCREFGLPASRVKAHREVNTAKPDPHSIDMDDFRASVAAIIKSGPDAFWTEELVKNLPVIRLGDDGYDVKTVRACLFARGHVPPAAYAGLPDGLRGWLESTVADDGLIALVRAFQQARGIGEDGVVGPETWPPLLRV</sequence>
<dbReference type="PANTHER" id="PTHR30417">
    <property type="entry name" value="N-ACETYLMURAMOYL-L-ALANINE AMIDASE AMID"/>
    <property type="match status" value="1"/>
</dbReference>
<evidence type="ECO:0000259" key="6">
    <source>
        <dbReference type="SMART" id="SM00644"/>
    </source>
</evidence>
<dbReference type="InterPro" id="IPR036366">
    <property type="entry name" value="PGBDSf"/>
</dbReference>
<proteinExistence type="inferred from homology"/>
<dbReference type="SUPFAM" id="SSF55846">
    <property type="entry name" value="N-acetylmuramoyl-L-alanine amidase-like"/>
    <property type="match status" value="1"/>
</dbReference>
<dbReference type="Gene3D" id="3.40.80.10">
    <property type="entry name" value="Peptidoglycan recognition protein-like"/>
    <property type="match status" value="1"/>
</dbReference>
<dbReference type="RefSeq" id="WP_242380693.1">
    <property type="nucleotide sequence ID" value="NZ_JAKRKC020000001.1"/>
</dbReference>
<dbReference type="PANTHER" id="PTHR30417:SF1">
    <property type="entry name" value="N-ACETYLMURAMOYL-L-ALANINE AMIDASE AMID"/>
    <property type="match status" value="1"/>
</dbReference>
<evidence type="ECO:0000313" key="8">
    <source>
        <dbReference type="Proteomes" id="UP001317259"/>
    </source>
</evidence>
<gene>
    <name evidence="7" type="ORF">MF672_018920</name>
</gene>
<organism evidence="7 8">
    <name type="scientific">Actinomadura luzonensis</name>
    <dbReference type="NCBI Taxonomy" id="2805427"/>
    <lineage>
        <taxon>Bacteria</taxon>
        <taxon>Bacillati</taxon>
        <taxon>Actinomycetota</taxon>
        <taxon>Actinomycetes</taxon>
        <taxon>Streptosporangiales</taxon>
        <taxon>Thermomonosporaceae</taxon>
        <taxon>Actinomadura</taxon>
    </lineage>
</organism>
<evidence type="ECO:0000256" key="4">
    <source>
        <dbReference type="ARBA" id="ARBA00022801"/>
    </source>
</evidence>
<evidence type="ECO:0000256" key="3">
    <source>
        <dbReference type="ARBA" id="ARBA00011901"/>
    </source>
</evidence>
<evidence type="ECO:0000256" key="5">
    <source>
        <dbReference type="ARBA" id="ARBA00023316"/>
    </source>
</evidence>
<keyword evidence="8" id="KW-1185">Reference proteome</keyword>
<dbReference type="InterPro" id="IPR002502">
    <property type="entry name" value="Amidase_domain"/>
</dbReference>
<keyword evidence="4" id="KW-0378">Hydrolase</keyword>
<dbReference type="Pfam" id="PF01510">
    <property type="entry name" value="Amidase_2"/>
    <property type="match status" value="1"/>
</dbReference>
<dbReference type="InterPro" id="IPR036365">
    <property type="entry name" value="PGBD-like_sf"/>
</dbReference>
<dbReference type="InterPro" id="IPR051206">
    <property type="entry name" value="NAMLAA_amidase_2"/>
</dbReference>
<dbReference type="EC" id="3.5.1.28" evidence="3"/>
<evidence type="ECO:0000256" key="2">
    <source>
        <dbReference type="ARBA" id="ARBA00007553"/>
    </source>
</evidence>
<dbReference type="InterPro" id="IPR002477">
    <property type="entry name" value="Peptidoglycan-bd-like"/>
</dbReference>
<dbReference type="Pfam" id="PF01471">
    <property type="entry name" value="PG_binding_1"/>
    <property type="match status" value="1"/>
</dbReference>
<protein>
    <recommendedName>
        <fullName evidence="3">N-acetylmuramoyl-L-alanine amidase</fullName>
        <ecNumber evidence="3">3.5.1.28</ecNumber>
    </recommendedName>
</protein>
<dbReference type="InterPro" id="IPR036505">
    <property type="entry name" value="Amidase/PGRP_sf"/>
</dbReference>
<name>A0ABT0FVA4_9ACTN</name>
<evidence type="ECO:0000313" key="7">
    <source>
        <dbReference type="EMBL" id="MCK2215851.1"/>
    </source>
</evidence>
<keyword evidence="5" id="KW-0961">Cell wall biogenesis/degradation</keyword>
<feature type="domain" description="N-acetylmuramoyl-L-alanine amidase" evidence="6">
    <location>
        <begin position="23"/>
        <end position="157"/>
    </location>
</feature>
<accession>A0ABT0FVA4</accession>
<dbReference type="Proteomes" id="UP001317259">
    <property type="component" value="Unassembled WGS sequence"/>
</dbReference>
<evidence type="ECO:0000256" key="1">
    <source>
        <dbReference type="ARBA" id="ARBA00001561"/>
    </source>
</evidence>
<dbReference type="Gene3D" id="1.10.101.10">
    <property type="entry name" value="PGBD-like superfamily/PGBD"/>
    <property type="match status" value="1"/>
</dbReference>
<comment type="caution">
    <text evidence="7">The sequence shown here is derived from an EMBL/GenBank/DDBJ whole genome shotgun (WGS) entry which is preliminary data.</text>
</comment>